<gene>
    <name evidence="1" type="ORF">Cgig2_025801</name>
</gene>
<sequence length="246" mass="27942">MVRREKVQGRWNQERDGKECWGLSLGSHYLLEDVTGDNVGDVALAEEGDFDLYSAKEMESNRTQCDERKRVPVEAKGRYRGRMTRGDGDVIGDDKGVGVIVGSDPVLRRRVTLDIVVDFVSRLGLVHVEAIKGSEGIQNRGRLIPFTVFDVAFMTDLLAIKRRVEFDGEEVSGDLGRMVKERIAEIVAAKRGKWKCQKEGRRSTLWNYIRVMSDLCDENNEEDSIPWTPCGAAWSLERYVDDVQHF</sequence>
<evidence type="ECO:0000313" key="1">
    <source>
        <dbReference type="EMBL" id="KAJ8441634.1"/>
    </source>
</evidence>
<keyword evidence="2" id="KW-1185">Reference proteome</keyword>
<proteinExistence type="predicted"/>
<name>A0A9Q1KDR9_9CARY</name>
<dbReference type="Proteomes" id="UP001153076">
    <property type="component" value="Unassembled WGS sequence"/>
</dbReference>
<organism evidence="1 2">
    <name type="scientific">Carnegiea gigantea</name>
    <dbReference type="NCBI Taxonomy" id="171969"/>
    <lineage>
        <taxon>Eukaryota</taxon>
        <taxon>Viridiplantae</taxon>
        <taxon>Streptophyta</taxon>
        <taxon>Embryophyta</taxon>
        <taxon>Tracheophyta</taxon>
        <taxon>Spermatophyta</taxon>
        <taxon>Magnoliopsida</taxon>
        <taxon>eudicotyledons</taxon>
        <taxon>Gunneridae</taxon>
        <taxon>Pentapetalae</taxon>
        <taxon>Caryophyllales</taxon>
        <taxon>Cactineae</taxon>
        <taxon>Cactaceae</taxon>
        <taxon>Cactoideae</taxon>
        <taxon>Echinocereeae</taxon>
        <taxon>Carnegiea</taxon>
    </lineage>
</organism>
<accession>A0A9Q1KDR9</accession>
<dbReference type="AlphaFoldDB" id="A0A9Q1KDR9"/>
<dbReference type="OrthoDB" id="1694156at2759"/>
<comment type="caution">
    <text evidence="1">The sequence shown here is derived from an EMBL/GenBank/DDBJ whole genome shotgun (WGS) entry which is preliminary data.</text>
</comment>
<reference evidence="1" key="1">
    <citation type="submission" date="2022-04" db="EMBL/GenBank/DDBJ databases">
        <title>Carnegiea gigantea Genome sequencing and assembly v2.</title>
        <authorList>
            <person name="Copetti D."/>
            <person name="Sanderson M.J."/>
            <person name="Burquez A."/>
            <person name="Wojciechowski M.F."/>
        </authorList>
    </citation>
    <scope>NUCLEOTIDE SEQUENCE</scope>
    <source>
        <strain evidence="1">SGP5-SGP5p</strain>
        <tissue evidence="1">Aerial part</tissue>
    </source>
</reference>
<dbReference type="EMBL" id="JAKOGI010000158">
    <property type="protein sequence ID" value="KAJ8441634.1"/>
    <property type="molecule type" value="Genomic_DNA"/>
</dbReference>
<evidence type="ECO:0000313" key="2">
    <source>
        <dbReference type="Proteomes" id="UP001153076"/>
    </source>
</evidence>
<protein>
    <submittedName>
        <fullName evidence="1">Uncharacterized protein</fullName>
    </submittedName>
</protein>